<keyword evidence="5" id="KW-1185">Reference proteome</keyword>
<reference evidence="4" key="1">
    <citation type="submission" date="2022-10" db="EMBL/GenBank/DDBJ databases">
        <title>Tapping the CABI collections for fungal endophytes: first genome assemblies for Collariella, Neodidymelliopsis, Ascochyta clinopodiicola, Didymella pomorum, Didymosphaeria variabile, Neocosmospora piperis and Neocucurbitaria cava.</title>
        <authorList>
            <person name="Hill R."/>
        </authorList>
    </citation>
    <scope>NUCLEOTIDE SEQUENCE</scope>
    <source>
        <strain evidence="4">IMI 360193</strain>
    </source>
</reference>
<feature type="compositionally biased region" description="Polar residues" evidence="1">
    <location>
        <begin position="295"/>
        <end position="306"/>
    </location>
</feature>
<dbReference type="EMBL" id="JAPEUV010000001">
    <property type="protein sequence ID" value="KAJ4343757.1"/>
    <property type="molecule type" value="Genomic_DNA"/>
</dbReference>
<keyword evidence="2" id="KW-0472">Membrane</keyword>
<evidence type="ECO:0000259" key="3">
    <source>
        <dbReference type="Pfam" id="PF00171"/>
    </source>
</evidence>
<dbReference type="AlphaFoldDB" id="A0A9W8X865"/>
<dbReference type="InterPro" id="IPR016161">
    <property type="entry name" value="Ald_DH/histidinol_DH"/>
</dbReference>
<evidence type="ECO:0000256" key="1">
    <source>
        <dbReference type="SAM" id="MobiDB-lite"/>
    </source>
</evidence>
<organism evidence="4 5">
    <name type="scientific">Didymella glomerata</name>
    <dbReference type="NCBI Taxonomy" id="749621"/>
    <lineage>
        <taxon>Eukaryota</taxon>
        <taxon>Fungi</taxon>
        <taxon>Dikarya</taxon>
        <taxon>Ascomycota</taxon>
        <taxon>Pezizomycotina</taxon>
        <taxon>Dothideomycetes</taxon>
        <taxon>Pleosporomycetidae</taxon>
        <taxon>Pleosporales</taxon>
        <taxon>Pleosporineae</taxon>
        <taxon>Didymellaceae</taxon>
        <taxon>Didymella</taxon>
    </lineage>
</organism>
<feature type="transmembrane region" description="Helical" evidence="2">
    <location>
        <begin position="483"/>
        <end position="506"/>
    </location>
</feature>
<keyword evidence="2" id="KW-0812">Transmembrane</keyword>
<dbReference type="Gene3D" id="3.40.605.10">
    <property type="entry name" value="Aldehyde Dehydrogenase, Chain A, domain 1"/>
    <property type="match status" value="1"/>
</dbReference>
<feature type="domain" description="Aldehyde dehydrogenase" evidence="3">
    <location>
        <begin position="24"/>
        <end position="138"/>
    </location>
</feature>
<gene>
    <name evidence="4" type="ORF">N0V87_000038</name>
</gene>
<feature type="region of interest" description="Disordered" evidence="1">
    <location>
        <begin position="275"/>
        <end position="306"/>
    </location>
</feature>
<dbReference type="InterPro" id="IPR016162">
    <property type="entry name" value="Ald_DH_N"/>
</dbReference>
<dbReference type="OrthoDB" id="5596991at2759"/>
<keyword evidence="2" id="KW-1133">Transmembrane helix</keyword>
<dbReference type="InterPro" id="IPR016163">
    <property type="entry name" value="Ald_DH_C"/>
</dbReference>
<dbReference type="SUPFAM" id="SSF53720">
    <property type="entry name" value="ALDH-like"/>
    <property type="match status" value="1"/>
</dbReference>
<dbReference type="Pfam" id="PF00171">
    <property type="entry name" value="Aldedh"/>
    <property type="match status" value="1"/>
</dbReference>
<dbReference type="Gene3D" id="3.40.309.10">
    <property type="entry name" value="Aldehyde Dehydrogenase, Chain A, domain 2"/>
    <property type="match status" value="1"/>
</dbReference>
<accession>A0A9W8X865</accession>
<proteinExistence type="predicted"/>
<evidence type="ECO:0000313" key="5">
    <source>
        <dbReference type="Proteomes" id="UP001140562"/>
    </source>
</evidence>
<feature type="compositionally biased region" description="Polar residues" evidence="1">
    <location>
        <begin position="275"/>
        <end position="286"/>
    </location>
</feature>
<comment type="caution">
    <text evidence="4">The sequence shown here is derived from an EMBL/GenBank/DDBJ whole genome shotgun (WGS) entry which is preliminary data.</text>
</comment>
<dbReference type="PANTHER" id="PTHR43111:SF1">
    <property type="entry name" value="ALDEHYDE DEHYDROGENASE B-RELATED"/>
    <property type="match status" value="1"/>
</dbReference>
<dbReference type="PANTHER" id="PTHR43111">
    <property type="entry name" value="ALDEHYDE DEHYDROGENASE B-RELATED"/>
    <property type="match status" value="1"/>
</dbReference>
<sequence length="516" mass="55539">MSDSVIAQLEATALTARCHNSFFRQKQLKSLHDALRQDSNTIKDAIKSDTRVSEQEATAEVALSLDLVKEHYASINPAKELEEEYRLSKGKDARDQTQPWGVVYIEPQQNHTPFFSIITTLSAALAAGNCVILKGSPDKTQPRWSRTDSTQLDNNLRALPSLLRTLLTQALEADTFVLVSSSPSSDALATCLQVLQETHVQQPTYTQLASPQSKVIAIVDRTADLVSAAEQLVTARFAFGGSSPYAPDLVFVNEYVKNDFLEHVLKFAIPYLASSEDSVSNGSPKSPTAGGQKLGSKTTTEALKSVESSSSWRTRVVTQGSKGAIVDLSNLSAIPAKPSSSLLAVSAITSLEHAISLIDEDSESASGLLAGYYFGTPSAGKYLSQFVKADASFVNHVPHRLLLGPAAPAYHSVDVDARYTKAQFTRPSPAFITAASSHAALVKVLGGKDARKASAEALSKATQEIKEKKRAEWIAIGYFEQGILIGLGLYGIPLLTCIGTGLFFGVRAGLRRFSFI</sequence>
<evidence type="ECO:0000256" key="2">
    <source>
        <dbReference type="SAM" id="Phobius"/>
    </source>
</evidence>
<name>A0A9W8X865_9PLEO</name>
<protein>
    <recommendedName>
        <fullName evidence="3">Aldehyde dehydrogenase domain-containing protein</fullName>
    </recommendedName>
</protein>
<dbReference type="InterPro" id="IPR015590">
    <property type="entry name" value="Aldehyde_DH_dom"/>
</dbReference>
<dbReference type="GO" id="GO:0016620">
    <property type="term" value="F:oxidoreductase activity, acting on the aldehyde or oxo group of donors, NAD or NADP as acceptor"/>
    <property type="evidence" value="ECO:0007669"/>
    <property type="project" value="InterPro"/>
</dbReference>
<dbReference type="Proteomes" id="UP001140562">
    <property type="component" value="Unassembled WGS sequence"/>
</dbReference>
<evidence type="ECO:0000313" key="4">
    <source>
        <dbReference type="EMBL" id="KAJ4343757.1"/>
    </source>
</evidence>